<feature type="region of interest" description="Disordered" evidence="1">
    <location>
        <begin position="245"/>
        <end position="277"/>
    </location>
</feature>
<accession>A0A1J5RBI1</accession>
<proteinExistence type="predicted"/>
<evidence type="ECO:0000256" key="1">
    <source>
        <dbReference type="SAM" id="MobiDB-lite"/>
    </source>
</evidence>
<dbReference type="EMBL" id="MLJW01000539">
    <property type="protein sequence ID" value="OIQ85501.1"/>
    <property type="molecule type" value="Genomic_DNA"/>
</dbReference>
<reference evidence="2" key="1">
    <citation type="submission" date="2016-10" db="EMBL/GenBank/DDBJ databases">
        <title>Sequence of Gallionella enrichment culture.</title>
        <authorList>
            <person name="Poehlein A."/>
            <person name="Muehling M."/>
            <person name="Daniel R."/>
        </authorList>
    </citation>
    <scope>NUCLEOTIDE SEQUENCE</scope>
</reference>
<dbReference type="InterPro" id="IPR014717">
    <property type="entry name" value="Transl_elong_EF1B/ribsomal_bS6"/>
</dbReference>
<name>A0A1J5RBI1_9ZZZZ</name>
<organism evidence="2">
    <name type="scientific">mine drainage metagenome</name>
    <dbReference type="NCBI Taxonomy" id="410659"/>
    <lineage>
        <taxon>unclassified sequences</taxon>
        <taxon>metagenomes</taxon>
        <taxon>ecological metagenomes</taxon>
    </lineage>
</organism>
<evidence type="ECO:0000313" key="2">
    <source>
        <dbReference type="EMBL" id="OIQ85501.1"/>
    </source>
</evidence>
<gene>
    <name evidence="2" type="ORF">GALL_326460</name>
</gene>
<protein>
    <submittedName>
        <fullName evidence="2">Pilus assembly protein, PilO</fullName>
    </submittedName>
</protein>
<dbReference type="Gene3D" id="3.30.70.60">
    <property type="match status" value="1"/>
</dbReference>
<comment type="caution">
    <text evidence="2">The sequence shown here is derived from an EMBL/GenBank/DDBJ whole genome shotgun (WGS) entry which is preliminary data.</text>
</comment>
<feature type="compositionally biased region" description="Low complexity" evidence="1">
    <location>
        <begin position="245"/>
        <end position="255"/>
    </location>
</feature>
<dbReference type="AlphaFoldDB" id="A0A1J5RBI1"/>
<sequence length="277" mass="27644">MGASMKTWVGGAVALCVAILAGGWFLLVSPQRATADEVRSQTASNESQNADLTTQVASLKKKFETIDALKARLAAASATIPADAQLAELVNELNTAASSSGATILAVTPAPAQTVVLVSPEAKAVTAGASKAAATPSPTPSATAGTSKSAPAAGTTSASTAVPQLNGFVAIPLAVEIVGSYESTKTMLDAVQLKLTRYVLVTNVTSTQLSKTPAAQGRPSSNDGDVDMVINGYAFVLTPVASSSTGTAASGSGTTQLPPASPGRNPFLALPGTSTTR</sequence>
<feature type="region of interest" description="Disordered" evidence="1">
    <location>
        <begin position="129"/>
        <end position="157"/>
    </location>
</feature>